<accession>S0EV67</accession>
<dbReference type="KEGG" id="ccz:CCALI_01482"/>
<reference evidence="4" key="1">
    <citation type="submission" date="2013-03" db="EMBL/GenBank/DDBJ databases">
        <title>Genome sequence of Chthonomonas calidirosea, the first sequenced genome from the Armatimonadetes phylum (formally candidate division OP10).</title>
        <authorList>
            <person name="Lee K.C.Y."/>
            <person name="Morgan X.C."/>
            <person name="Dunfield P.F."/>
            <person name="Tamas I."/>
            <person name="Houghton K.M."/>
            <person name="Vyssotski M."/>
            <person name="Ryan J.L.J."/>
            <person name="Lagutin K."/>
            <person name="McDonald I.R."/>
            <person name="Stott M.B."/>
        </authorList>
    </citation>
    <scope>NUCLEOTIDE SEQUENCE [LARGE SCALE GENOMIC DNA]</scope>
    <source>
        <strain evidence="4">DSM 23976 / ICMP 18418 / T49</strain>
    </source>
</reference>
<gene>
    <name evidence="3" type="ORF">CCALI_01482</name>
</gene>
<dbReference type="Gene3D" id="3.40.50.2300">
    <property type="match status" value="1"/>
</dbReference>
<evidence type="ECO:0000256" key="1">
    <source>
        <dbReference type="PROSITE-ProRule" id="PRU00169"/>
    </source>
</evidence>
<evidence type="ECO:0000313" key="3">
    <source>
        <dbReference type="EMBL" id="CCW35298.1"/>
    </source>
</evidence>
<dbReference type="HOGENOM" id="CLU_148030_0_0_0"/>
<dbReference type="InterPro" id="IPR011006">
    <property type="entry name" value="CheY-like_superfamily"/>
</dbReference>
<dbReference type="CDD" id="cd00156">
    <property type="entry name" value="REC"/>
    <property type="match status" value="1"/>
</dbReference>
<protein>
    <submittedName>
        <fullName evidence="3">Response regulator receiver domain</fullName>
    </submittedName>
</protein>
<dbReference type="AlphaFoldDB" id="S0EV67"/>
<dbReference type="PATRIC" id="fig|1303518.3.peg.1521"/>
<dbReference type="InterPro" id="IPR001789">
    <property type="entry name" value="Sig_transdc_resp-reg_receiver"/>
</dbReference>
<dbReference type="Proteomes" id="UP000014227">
    <property type="component" value="Chromosome I"/>
</dbReference>
<comment type="caution">
    <text evidence="1">Lacks conserved residue(s) required for the propagation of feature annotation.</text>
</comment>
<sequence length="133" mass="14492">MNPSSTPTVLIVNPDLLSSSRLESALKSLGWSVITARTQDEALARLHHLTPTLVLINFNIEGLQPLVITERAKSLHPSIKVLGFVSHTRLSEMRPKAQIAGCDKLVANSALQERLPQILAGLFPKRAALKNAK</sequence>
<dbReference type="EMBL" id="HF951689">
    <property type="protein sequence ID" value="CCW35298.1"/>
    <property type="molecule type" value="Genomic_DNA"/>
</dbReference>
<name>S0EV67_CHTCT</name>
<dbReference type="PROSITE" id="PS50110">
    <property type="entry name" value="RESPONSE_REGULATORY"/>
    <property type="match status" value="1"/>
</dbReference>
<organism evidence="3 4">
    <name type="scientific">Chthonomonas calidirosea (strain DSM 23976 / ICMP 18418 / T49)</name>
    <dbReference type="NCBI Taxonomy" id="1303518"/>
    <lineage>
        <taxon>Bacteria</taxon>
        <taxon>Bacillati</taxon>
        <taxon>Armatimonadota</taxon>
        <taxon>Chthonomonadia</taxon>
        <taxon>Chthonomonadales</taxon>
        <taxon>Chthonomonadaceae</taxon>
        <taxon>Chthonomonas</taxon>
    </lineage>
</organism>
<dbReference type="eggNOG" id="COG0784">
    <property type="taxonomic scope" value="Bacteria"/>
</dbReference>
<keyword evidence="4" id="KW-1185">Reference proteome</keyword>
<dbReference type="STRING" id="454171.CP488_02615"/>
<evidence type="ECO:0000313" key="4">
    <source>
        <dbReference type="Proteomes" id="UP000014227"/>
    </source>
</evidence>
<dbReference type="OrthoDB" id="9801101at2"/>
<dbReference type="SUPFAM" id="SSF52172">
    <property type="entry name" value="CheY-like"/>
    <property type="match status" value="1"/>
</dbReference>
<feature type="domain" description="Response regulatory" evidence="2">
    <location>
        <begin position="8"/>
        <end position="123"/>
    </location>
</feature>
<dbReference type="RefSeq" id="WP_016482834.1">
    <property type="nucleotide sequence ID" value="NC_021487.1"/>
</dbReference>
<dbReference type="InParanoid" id="S0EV67"/>
<dbReference type="GO" id="GO:0000160">
    <property type="term" value="P:phosphorelay signal transduction system"/>
    <property type="evidence" value="ECO:0007669"/>
    <property type="project" value="InterPro"/>
</dbReference>
<proteinExistence type="predicted"/>
<evidence type="ECO:0000259" key="2">
    <source>
        <dbReference type="PROSITE" id="PS50110"/>
    </source>
</evidence>